<reference evidence="3" key="1">
    <citation type="submission" date="2017-09" db="EMBL/GenBank/DDBJ databases">
        <title>Depth-based differentiation of microbial function through sediment-hosted aquifers and enrichment of novel symbionts in the deep terrestrial subsurface.</title>
        <authorList>
            <person name="Probst A.J."/>
            <person name="Ladd B."/>
            <person name="Jarett J.K."/>
            <person name="Geller-Mcgrath D.E."/>
            <person name="Sieber C.M.K."/>
            <person name="Emerson J.B."/>
            <person name="Anantharaman K."/>
            <person name="Thomas B.C."/>
            <person name="Malmstrom R."/>
            <person name="Stieglmeier M."/>
            <person name="Klingl A."/>
            <person name="Woyke T."/>
            <person name="Ryan C.M."/>
            <person name="Banfield J.F."/>
        </authorList>
    </citation>
    <scope>NUCLEOTIDE SEQUENCE [LARGE SCALE GENOMIC DNA]</scope>
</reference>
<keyword evidence="1" id="KW-0812">Transmembrane</keyword>
<proteinExistence type="predicted"/>
<evidence type="ECO:0000256" key="1">
    <source>
        <dbReference type="SAM" id="Phobius"/>
    </source>
</evidence>
<sequence length="206" mass="22247">MDLYEYIILIKKSWIIPVVIALVLGVWSWRDVARQPYDYTGTVTFTVGNKAVQNNQSAQYAQYYNLSSASSFADTIVNLIASPNIITDTYASANEKLPTQKLTSLAKIIRAGKSSGSSSVVIASVQAQSKESTQKIVQSLSDTIAHQVDTLQTSGAISKDLTLSASSPALFIVQKNVGIQSGLAVIAGLFIGAAFIFLRHSLKRTR</sequence>
<comment type="caution">
    <text evidence="2">The sequence shown here is derived from an EMBL/GenBank/DDBJ whole genome shotgun (WGS) entry which is preliminary data.</text>
</comment>
<organism evidence="2 3">
    <name type="scientific">Candidatus Berkelbacteria bacterium CG10_big_fil_rev_8_21_14_0_10_43_14</name>
    <dbReference type="NCBI Taxonomy" id="1974515"/>
    <lineage>
        <taxon>Bacteria</taxon>
        <taxon>Candidatus Berkelbacteria</taxon>
    </lineage>
</organism>
<keyword evidence="1" id="KW-1133">Transmembrane helix</keyword>
<evidence type="ECO:0000313" key="3">
    <source>
        <dbReference type="Proteomes" id="UP000231162"/>
    </source>
</evidence>
<feature type="transmembrane region" description="Helical" evidence="1">
    <location>
        <begin position="12"/>
        <end position="29"/>
    </location>
</feature>
<feature type="transmembrane region" description="Helical" evidence="1">
    <location>
        <begin position="177"/>
        <end position="198"/>
    </location>
</feature>
<name>A0A2M6R8I7_9BACT</name>
<keyword evidence="1" id="KW-0472">Membrane</keyword>
<dbReference type="Proteomes" id="UP000231162">
    <property type="component" value="Unassembled WGS sequence"/>
</dbReference>
<evidence type="ECO:0008006" key="4">
    <source>
        <dbReference type="Google" id="ProtNLM"/>
    </source>
</evidence>
<gene>
    <name evidence="2" type="ORF">COT79_02255</name>
</gene>
<protein>
    <recommendedName>
        <fullName evidence="4">Polysaccharide chain length determinant N-terminal domain-containing protein</fullName>
    </recommendedName>
</protein>
<dbReference type="EMBL" id="PEZX01000031">
    <property type="protein sequence ID" value="PIS06872.1"/>
    <property type="molecule type" value="Genomic_DNA"/>
</dbReference>
<dbReference type="AlphaFoldDB" id="A0A2M6R8I7"/>
<accession>A0A2M6R8I7</accession>
<evidence type="ECO:0000313" key="2">
    <source>
        <dbReference type="EMBL" id="PIS06872.1"/>
    </source>
</evidence>